<evidence type="ECO:0000313" key="1">
    <source>
        <dbReference type="EMBL" id="KAK3377823.1"/>
    </source>
</evidence>
<dbReference type="AlphaFoldDB" id="A0AAE0KJU8"/>
<gene>
    <name evidence="1" type="ORF">B0H63DRAFT_525093</name>
</gene>
<reference evidence="1" key="2">
    <citation type="submission" date="2023-06" db="EMBL/GenBank/DDBJ databases">
        <authorList>
            <consortium name="Lawrence Berkeley National Laboratory"/>
            <person name="Haridas S."/>
            <person name="Hensen N."/>
            <person name="Bonometti L."/>
            <person name="Westerberg I."/>
            <person name="Brannstrom I.O."/>
            <person name="Guillou S."/>
            <person name="Cros-Aarteil S."/>
            <person name="Calhoun S."/>
            <person name="Kuo A."/>
            <person name="Mondo S."/>
            <person name="Pangilinan J."/>
            <person name="Riley R."/>
            <person name="LaButti K."/>
            <person name="Andreopoulos B."/>
            <person name="Lipzen A."/>
            <person name="Chen C."/>
            <person name="Yanf M."/>
            <person name="Daum C."/>
            <person name="Ng V."/>
            <person name="Clum A."/>
            <person name="Steindorff A."/>
            <person name="Ohm R."/>
            <person name="Martin F."/>
            <person name="Silar P."/>
            <person name="Natvig D."/>
            <person name="Lalanne C."/>
            <person name="Gautier V."/>
            <person name="Ament-velasquez S.L."/>
            <person name="Kruys A."/>
            <person name="Hutchinson M.I."/>
            <person name="Powell A.J."/>
            <person name="Barry K."/>
            <person name="Miller A.N."/>
            <person name="Grigoriev I.V."/>
            <person name="Debuchy R."/>
            <person name="Gladieux P."/>
            <person name="Thoren M.H."/>
            <person name="Johannesson H."/>
        </authorList>
    </citation>
    <scope>NUCLEOTIDE SEQUENCE</scope>
    <source>
        <strain evidence="1">CBS 232.78</strain>
    </source>
</reference>
<proteinExistence type="predicted"/>
<reference evidence="1" key="1">
    <citation type="journal article" date="2023" name="Mol. Phylogenet. Evol.">
        <title>Genome-scale phylogeny and comparative genomics of the fungal order Sordariales.</title>
        <authorList>
            <person name="Hensen N."/>
            <person name="Bonometti L."/>
            <person name="Westerberg I."/>
            <person name="Brannstrom I.O."/>
            <person name="Guillou S."/>
            <person name="Cros-Aarteil S."/>
            <person name="Calhoun S."/>
            <person name="Haridas S."/>
            <person name="Kuo A."/>
            <person name="Mondo S."/>
            <person name="Pangilinan J."/>
            <person name="Riley R."/>
            <person name="LaButti K."/>
            <person name="Andreopoulos B."/>
            <person name="Lipzen A."/>
            <person name="Chen C."/>
            <person name="Yan M."/>
            <person name="Daum C."/>
            <person name="Ng V."/>
            <person name="Clum A."/>
            <person name="Steindorff A."/>
            <person name="Ohm R.A."/>
            <person name="Martin F."/>
            <person name="Silar P."/>
            <person name="Natvig D.O."/>
            <person name="Lalanne C."/>
            <person name="Gautier V."/>
            <person name="Ament-Velasquez S.L."/>
            <person name="Kruys A."/>
            <person name="Hutchinson M.I."/>
            <person name="Powell A.J."/>
            <person name="Barry K."/>
            <person name="Miller A.N."/>
            <person name="Grigoriev I.V."/>
            <person name="Debuchy R."/>
            <person name="Gladieux P."/>
            <person name="Hiltunen Thoren M."/>
            <person name="Johannesson H."/>
        </authorList>
    </citation>
    <scope>NUCLEOTIDE SEQUENCE</scope>
    <source>
        <strain evidence="1">CBS 232.78</strain>
    </source>
</reference>
<sequence>MLSNAVGSLQVLWAMKSGKIEEGDIGIDQCGRLFVRESSDDPKLNFTHKYEEALDGIKTARDLAAQEARRIILQYMDGYIDSDEVMASIGRNFGLNFKLLDQTGDDATFSDTNLQNIISYCSQVVDGLVNASSQLGHANVALGKGKLSETRWEALIDVLDDCGYSSETSHPGMNKILSKSKYSELNCLPDLLIDLKKRVNRQLGYTLVLVDAIEAYRERFLS</sequence>
<keyword evidence="2" id="KW-1185">Reference proteome</keyword>
<comment type="caution">
    <text evidence="1">The sequence shown here is derived from an EMBL/GenBank/DDBJ whole genome shotgun (WGS) entry which is preliminary data.</text>
</comment>
<dbReference type="EMBL" id="JAULSW010000006">
    <property type="protein sequence ID" value="KAK3377823.1"/>
    <property type="molecule type" value="Genomic_DNA"/>
</dbReference>
<accession>A0AAE0KJU8</accession>
<dbReference type="Proteomes" id="UP001285441">
    <property type="component" value="Unassembled WGS sequence"/>
</dbReference>
<protein>
    <submittedName>
        <fullName evidence="1">Uncharacterized protein</fullName>
    </submittedName>
</protein>
<evidence type="ECO:0000313" key="2">
    <source>
        <dbReference type="Proteomes" id="UP001285441"/>
    </source>
</evidence>
<organism evidence="1 2">
    <name type="scientific">Podospora didyma</name>
    <dbReference type="NCBI Taxonomy" id="330526"/>
    <lineage>
        <taxon>Eukaryota</taxon>
        <taxon>Fungi</taxon>
        <taxon>Dikarya</taxon>
        <taxon>Ascomycota</taxon>
        <taxon>Pezizomycotina</taxon>
        <taxon>Sordariomycetes</taxon>
        <taxon>Sordariomycetidae</taxon>
        <taxon>Sordariales</taxon>
        <taxon>Podosporaceae</taxon>
        <taxon>Podospora</taxon>
    </lineage>
</organism>
<name>A0AAE0KJU8_9PEZI</name>